<accession>Q97F18</accession>
<keyword evidence="8 11" id="KW-0560">Oxidoreductase</keyword>
<dbReference type="InterPro" id="IPR008927">
    <property type="entry name" value="6-PGluconate_DH-like_C_sf"/>
</dbReference>
<comment type="pathway">
    <text evidence="2 11">Cofactor biosynthesis; (R)-pantothenate biosynthesis; (R)-pantoate from 3-methyl-2-oxobutanoate: step 2/2.</text>
</comment>
<dbReference type="KEGG" id="cac:CA_C2937"/>
<dbReference type="InterPro" id="IPR003710">
    <property type="entry name" value="ApbA"/>
</dbReference>
<dbReference type="GO" id="GO:0005737">
    <property type="term" value="C:cytoplasm"/>
    <property type="evidence" value="ECO:0007669"/>
    <property type="project" value="TreeGrafter"/>
</dbReference>
<dbReference type="SUPFAM" id="SSF48179">
    <property type="entry name" value="6-phosphogluconate dehydrogenase C-terminal domain-like"/>
    <property type="match status" value="1"/>
</dbReference>
<dbReference type="OrthoDB" id="9793586at2"/>
<gene>
    <name evidence="14" type="ordered locus">CA_C2937</name>
</gene>
<evidence type="ECO:0000256" key="8">
    <source>
        <dbReference type="ARBA" id="ARBA00023002"/>
    </source>
</evidence>
<proteinExistence type="inferred from homology"/>
<keyword evidence="7 11" id="KW-0521">NADP</keyword>
<dbReference type="InterPro" id="IPR050838">
    <property type="entry name" value="Ketopantoate_reductase"/>
</dbReference>
<evidence type="ECO:0000259" key="12">
    <source>
        <dbReference type="Pfam" id="PF02558"/>
    </source>
</evidence>
<dbReference type="GO" id="GO:0050661">
    <property type="term" value="F:NADP binding"/>
    <property type="evidence" value="ECO:0007669"/>
    <property type="project" value="TreeGrafter"/>
</dbReference>
<dbReference type="PANTHER" id="PTHR43765:SF2">
    <property type="entry name" value="2-DEHYDROPANTOATE 2-REDUCTASE"/>
    <property type="match status" value="1"/>
</dbReference>
<dbReference type="Proteomes" id="UP000000814">
    <property type="component" value="Chromosome"/>
</dbReference>
<feature type="domain" description="Ketopantoate reductase N-terminal" evidence="12">
    <location>
        <begin position="3"/>
        <end position="150"/>
    </location>
</feature>
<comment type="function">
    <text evidence="1 11">Catalyzes the NADPH-dependent reduction of ketopantoate into pantoic acid.</text>
</comment>
<sequence>MKVAVIGAGAMGGLYGAYLSRKNDVYMIDINEKVVKSINENGLIIYERENNKKEKFLVSAFTDSSNLGPMDLVIIFVKNLYTTSALKNNLNLFSDSTLVITLQNGAGNDRDLEKFIKKENILIGTTEHSCSILETGEVSHNQEGITNIGMLVYNDNIIKRISDEFKACSLKTEVYQNIQEIIWSKLFINMALNSTTAILNCKVGYLEKSKDASEIVQSILSEAVDVAIADGTFFNKKEVIDKVQKCIREDLPNAITSMNQDVSNKRLTEIDHINGAVANLAKLYKIPTPYNDCIIHIIHALEGLYNI</sequence>
<comment type="similarity">
    <text evidence="3 11">Belongs to the ketopantoate reductase family.</text>
</comment>
<evidence type="ECO:0000256" key="1">
    <source>
        <dbReference type="ARBA" id="ARBA00002919"/>
    </source>
</evidence>
<evidence type="ECO:0000313" key="14">
    <source>
        <dbReference type="EMBL" id="AAK80879.1"/>
    </source>
</evidence>
<dbReference type="PATRIC" id="fig|272562.8.peg.3121"/>
<evidence type="ECO:0000259" key="13">
    <source>
        <dbReference type="Pfam" id="PF08546"/>
    </source>
</evidence>
<dbReference type="SUPFAM" id="SSF51735">
    <property type="entry name" value="NAD(P)-binding Rossmann-fold domains"/>
    <property type="match status" value="1"/>
</dbReference>
<dbReference type="PIR" id="D97261">
    <property type="entry name" value="D97261"/>
</dbReference>
<comment type="catalytic activity">
    <reaction evidence="10 11">
        <text>(R)-pantoate + NADP(+) = 2-dehydropantoate + NADPH + H(+)</text>
        <dbReference type="Rhea" id="RHEA:16233"/>
        <dbReference type="ChEBI" id="CHEBI:11561"/>
        <dbReference type="ChEBI" id="CHEBI:15378"/>
        <dbReference type="ChEBI" id="CHEBI:15980"/>
        <dbReference type="ChEBI" id="CHEBI:57783"/>
        <dbReference type="ChEBI" id="CHEBI:58349"/>
        <dbReference type="EC" id="1.1.1.169"/>
    </reaction>
</comment>
<dbReference type="InterPro" id="IPR013332">
    <property type="entry name" value="KPR_N"/>
</dbReference>
<reference evidence="14 15" key="1">
    <citation type="journal article" date="2001" name="J. Bacteriol.">
        <title>Genome sequence and comparative analysis of the solvent-producing bacterium Clostridium acetobutylicum.</title>
        <authorList>
            <person name="Nolling J."/>
            <person name="Breton G."/>
            <person name="Omelchenko M.V."/>
            <person name="Makarova K.S."/>
            <person name="Zeng Q."/>
            <person name="Gibson R."/>
            <person name="Lee H.M."/>
            <person name="Dubois J."/>
            <person name="Qiu D."/>
            <person name="Hitti J."/>
            <person name="Wolf Y.I."/>
            <person name="Tatusov R.L."/>
            <person name="Sabathe F."/>
            <person name="Doucette-Stamm L."/>
            <person name="Soucaille P."/>
            <person name="Daly M.J."/>
            <person name="Bennett G.N."/>
            <person name="Koonin E.V."/>
            <person name="Smith D.R."/>
        </authorList>
    </citation>
    <scope>NUCLEOTIDE SEQUENCE [LARGE SCALE GENOMIC DNA]</scope>
    <source>
        <strain evidence="15">ATCC 824 / DSM 792 / JCM 1419 / LMG 5710 / VKM B-1787</strain>
    </source>
</reference>
<evidence type="ECO:0000256" key="3">
    <source>
        <dbReference type="ARBA" id="ARBA00007870"/>
    </source>
</evidence>
<dbReference type="InterPro" id="IPR013752">
    <property type="entry name" value="KPA_reductase"/>
</dbReference>
<evidence type="ECO:0000256" key="11">
    <source>
        <dbReference type="RuleBase" id="RU362068"/>
    </source>
</evidence>
<dbReference type="GeneID" id="44999425"/>
<dbReference type="STRING" id="272562.CA_C2937"/>
<dbReference type="UniPathway" id="UPA00028">
    <property type="reaction ID" value="UER00004"/>
</dbReference>
<dbReference type="GO" id="GO:0008677">
    <property type="term" value="F:2-dehydropantoate 2-reductase activity"/>
    <property type="evidence" value="ECO:0007669"/>
    <property type="project" value="UniProtKB-EC"/>
</dbReference>
<dbReference type="NCBIfam" id="TIGR00745">
    <property type="entry name" value="apbA_panE"/>
    <property type="match status" value="1"/>
</dbReference>
<dbReference type="Gene3D" id="3.40.50.720">
    <property type="entry name" value="NAD(P)-binding Rossmann-like Domain"/>
    <property type="match status" value="1"/>
</dbReference>
<dbReference type="Gene3D" id="1.10.1040.10">
    <property type="entry name" value="N-(1-d-carboxylethyl)-l-norvaline Dehydrogenase, domain 2"/>
    <property type="match status" value="1"/>
</dbReference>
<keyword evidence="6 11" id="KW-0566">Pantothenate biosynthesis</keyword>
<protein>
    <recommendedName>
        <fullName evidence="5 11">2-dehydropantoate 2-reductase</fullName>
        <ecNumber evidence="4 11">1.1.1.169</ecNumber>
    </recommendedName>
    <alternativeName>
        <fullName evidence="9 11">Ketopantoate reductase</fullName>
    </alternativeName>
</protein>
<evidence type="ECO:0000256" key="4">
    <source>
        <dbReference type="ARBA" id="ARBA00013014"/>
    </source>
</evidence>
<dbReference type="InterPro" id="IPR036291">
    <property type="entry name" value="NAD(P)-bd_dom_sf"/>
</dbReference>
<dbReference type="Pfam" id="PF02558">
    <property type="entry name" value="ApbA"/>
    <property type="match status" value="1"/>
</dbReference>
<evidence type="ECO:0000256" key="9">
    <source>
        <dbReference type="ARBA" id="ARBA00032024"/>
    </source>
</evidence>
<evidence type="ECO:0000313" key="15">
    <source>
        <dbReference type="Proteomes" id="UP000000814"/>
    </source>
</evidence>
<dbReference type="DNASU" id="1119120"/>
<dbReference type="EMBL" id="AE001437">
    <property type="protein sequence ID" value="AAK80879.1"/>
    <property type="molecule type" value="Genomic_DNA"/>
</dbReference>
<dbReference type="eggNOG" id="COG1893">
    <property type="taxonomic scope" value="Bacteria"/>
</dbReference>
<dbReference type="HOGENOM" id="CLU_031468_0_0_9"/>
<dbReference type="GO" id="GO:0015940">
    <property type="term" value="P:pantothenate biosynthetic process"/>
    <property type="evidence" value="ECO:0007669"/>
    <property type="project" value="UniProtKB-UniPathway"/>
</dbReference>
<evidence type="ECO:0000256" key="10">
    <source>
        <dbReference type="ARBA" id="ARBA00048793"/>
    </source>
</evidence>
<dbReference type="Pfam" id="PF08546">
    <property type="entry name" value="ApbA_C"/>
    <property type="match status" value="1"/>
</dbReference>
<evidence type="ECO:0000256" key="5">
    <source>
        <dbReference type="ARBA" id="ARBA00019465"/>
    </source>
</evidence>
<dbReference type="InterPro" id="IPR013328">
    <property type="entry name" value="6PGD_dom2"/>
</dbReference>
<name>Q97F18_CLOAB</name>
<evidence type="ECO:0000256" key="7">
    <source>
        <dbReference type="ARBA" id="ARBA00022857"/>
    </source>
</evidence>
<dbReference type="PANTHER" id="PTHR43765">
    <property type="entry name" value="2-DEHYDROPANTOATE 2-REDUCTASE-RELATED"/>
    <property type="match status" value="1"/>
</dbReference>
<organism evidence="14 15">
    <name type="scientific">Clostridium acetobutylicum (strain ATCC 824 / DSM 792 / JCM 1419 / IAM 19013 / LMG 5710 / NBRC 13948 / NRRL B-527 / VKM B-1787 / 2291 / W)</name>
    <dbReference type="NCBI Taxonomy" id="272562"/>
    <lineage>
        <taxon>Bacteria</taxon>
        <taxon>Bacillati</taxon>
        <taxon>Bacillota</taxon>
        <taxon>Clostridia</taxon>
        <taxon>Eubacteriales</taxon>
        <taxon>Clostridiaceae</taxon>
        <taxon>Clostridium</taxon>
    </lineage>
</organism>
<dbReference type="EC" id="1.1.1.169" evidence="4 11"/>
<feature type="domain" description="Ketopantoate reductase C-terminal" evidence="13">
    <location>
        <begin position="177"/>
        <end position="302"/>
    </location>
</feature>
<dbReference type="RefSeq" id="WP_010966220.1">
    <property type="nucleotide sequence ID" value="NC_003030.1"/>
</dbReference>
<keyword evidence="15" id="KW-1185">Reference proteome</keyword>
<evidence type="ECO:0000256" key="2">
    <source>
        <dbReference type="ARBA" id="ARBA00004994"/>
    </source>
</evidence>
<evidence type="ECO:0000256" key="6">
    <source>
        <dbReference type="ARBA" id="ARBA00022655"/>
    </source>
</evidence>
<dbReference type="AlphaFoldDB" id="Q97F18"/>